<proteinExistence type="predicted"/>
<dbReference type="GO" id="GO:0034475">
    <property type="term" value="P:U4 snRNA 3'-end processing"/>
    <property type="evidence" value="ECO:0007669"/>
    <property type="project" value="TreeGrafter"/>
</dbReference>
<dbReference type="Pfam" id="PF18311">
    <property type="entry name" value="Rrp40_N"/>
    <property type="match status" value="1"/>
</dbReference>
<accession>A0A6A6HUM7</accession>
<dbReference type="Pfam" id="PF15985">
    <property type="entry name" value="KH_6"/>
    <property type="match status" value="1"/>
</dbReference>
<dbReference type="SUPFAM" id="SSF54791">
    <property type="entry name" value="Eukaryotic type KH-domain (KH-domain type I)"/>
    <property type="match status" value="1"/>
</dbReference>
<dbReference type="AlphaFoldDB" id="A0A6A6HUM7"/>
<feature type="domain" description="K Homology" evidence="5">
    <location>
        <begin position="158"/>
        <end position="208"/>
    </location>
</feature>
<feature type="domain" description="Exosome complex exonuclease Rrp40 N-terminal" evidence="6">
    <location>
        <begin position="29"/>
        <end position="68"/>
    </location>
</feature>
<dbReference type="InterPro" id="IPR049469">
    <property type="entry name" value="RRP40_KH-I"/>
</dbReference>
<keyword evidence="8" id="KW-1185">Reference proteome</keyword>
<dbReference type="PANTHER" id="PTHR21321:SF1">
    <property type="entry name" value="EXOSOME COMPLEX COMPONENT RRP40"/>
    <property type="match status" value="1"/>
</dbReference>
<dbReference type="OrthoDB" id="340500at2759"/>
<dbReference type="SUPFAM" id="SSF50249">
    <property type="entry name" value="Nucleic acid-binding proteins"/>
    <property type="match status" value="1"/>
</dbReference>
<dbReference type="GO" id="GO:0071034">
    <property type="term" value="P:CUT catabolic process"/>
    <property type="evidence" value="ECO:0007669"/>
    <property type="project" value="TreeGrafter"/>
</dbReference>
<name>A0A6A6HUM7_9PLEO</name>
<reference evidence="7" key="1">
    <citation type="journal article" date="2020" name="Stud. Mycol.">
        <title>101 Dothideomycetes genomes: a test case for predicting lifestyles and emergence of pathogens.</title>
        <authorList>
            <person name="Haridas S."/>
            <person name="Albert R."/>
            <person name="Binder M."/>
            <person name="Bloem J."/>
            <person name="Labutti K."/>
            <person name="Salamov A."/>
            <person name="Andreopoulos B."/>
            <person name="Baker S."/>
            <person name="Barry K."/>
            <person name="Bills G."/>
            <person name="Bluhm B."/>
            <person name="Cannon C."/>
            <person name="Castanera R."/>
            <person name="Culley D."/>
            <person name="Daum C."/>
            <person name="Ezra D."/>
            <person name="Gonzalez J."/>
            <person name="Henrissat B."/>
            <person name="Kuo A."/>
            <person name="Liang C."/>
            <person name="Lipzen A."/>
            <person name="Lutzoni F."/>
            <person name="Magnuson J."/>
            <person name="Mondo S."/>
            <person name="Nolan M."/>
            <person name="Ohm R."/>
            <person name="Pangilinan J."/>
            <person name="Park H.-J."/>
            <person name="Ramirez L."/>
            <person name="Alfaro M."/>
            <person name="Sun H."/>
            <person name="Tritt A."/>
            <person name="Yoshinaga Y."/>
            <person name="Zwiers L.-H."/>
            <person name="Turgeon B."/>
            <person name="Goodwin S."/>
            <person name="Spatafora J."/>
            <person name="Crous P."/>
            <person name="Grigoriev I."/>
        </authorList>
    </citation>
    <scope>NUCLEOTIDE SEQUENCE</scope>
    <source>
        <strain evidence="7">CBS 122368</strain>
    </source>
</reference>
<dbReference type="Gene3D" id="2.40.50.100">
    <property type="match status" value="1"/>
</dbReference>
<dbReference type="GO" id="GO:0071038">
    <property type="term" value="P:TRAMP-dependent tRNA surveillance pathway"/>
    <property type="evidence" value="ECO:0007669"/>
    <property type="project" value="TreeGrafter"/>
</dbReference>
<protein>
    <recommendedName>
        <fullName evidence="9">Exosome complex exonuclease RRP40</fullName>
    </recommendedName>
</protein>
<evidence type="ECO:0000313" key="7">
    <source>
        <dbReference type="EMBL" id="KAF2241711.1"/>
    </source>
</evidence>
<dbReference type="GO" id="GO:0071051">
    <property type="term" value="P:poly(A)-dependent snoRNA 3'-end processing"/>
    <property type="evidence" value="ECO:0007669"/>
    <property type="project" value="TreeGrafter"/>
</dbReference>
<keyword evidence="3" id="KW-0271">Exosome</keyword>
<evidence type="ECO:0000313" key="8">
    <source>
        <dbReference type="Proteomes" id="UP000800094"/>
    </source>
</evidence>
<dbReference type="InterPro" id="IPR004088">
    <property type="entry name" value="KH_dom_type_1"/>
</dbReference>
<dbReference type="GO" id="GO:0000467">
    <property type="term" value="P:exonucleolytic trimming to generate mature 3'-end of 5.8S rRNA from tricistronic rRNA transcript (SSU-rRNA, 5.8S rRNA, LSU-rRNA)"/>
    <property type="evidence" value="ECO:0007669"/>
    <property type="project" value="TreeGrafter"/>
</dbReference>
<dbReference type="GO" id="GO:0000176">
    <property type="term" value="C:nuclear exosome (RNase complex)"/>
    <property type="evidence" value="ECO:0007669"/>
    <property type="project" value="TreeGrafter"/>
</dbReference>
<keyword evidence="4" id="KW-0694">RNA-binding</keyword>
<dbReference type="PANTHER" id="PTHR21321">
    <property type="entry name" value="PNAS-3 RELATED"/>
    <property type="match status" value="1"/>
</dbReference>
<comment type="subcellular location">
    <subcellularLocation>
        <location evidence="1">Nucleus</location>
    </subcellularLocation>
</comment>
<dbReference type="GO" id="GO:0003723">
    <property type="term" value="F:RNA binding"/>
    <property type="evidence" value="ECO:0007669"/>
    <property type="project" value="UniProtKB-KW"/>
</dbReference>
<dbReference type="Proteomes" id="UP000800094">
    <property type="component" value="Unassembled WGS sequence"/>
</dbReference>
<evidence type="ECO:0000256" key="2">
    <source>
        <dbReference type="ARBA" id="ARBA00022490"/>
    </source>
</evidence>
<dbReference type="EMBL" id="ML987210">
    <property type="protein sequence ID" value="KAF2241711.1"/>
    <property type="molecule type" value="Genomic_DNA"/>
</dbReference>
<dbReference type="Pfam" id="PF21262">
    <property type="entry name" value="RRP40_S1"/>
    <property type="match status" value="1"/>
</dbReference>
<evidence type="ECO:0000256" key="3">
    <source>
        <dbReference type="ARBA" id="ARBA00022835"/>
    </source>
</evidence>
<evidence type="ECO:0008006" key="9">
    <source>
        <dbReference type="Google" id="ProtNLM"/>
    </source>
</evidence>
<dbReference type="Gene3D" id="3.30.1370.10">
    <property type="entry name" value="K Homology domain, type 1"/>
    <property type="match status" value="1"/>
</dbReference>
<sequence>MAASAIVVLPGDKIPQDALPKPMNKKKALTLGPGLRHIPPTTIATTIAGALVTDNKKNAAWIEFNSGRYLPTAGDLVIATINTSTGENFNCFLTPNTPAATLPHLAFEGATRKTRPQLVPNSLVYARIASAGKDSSPELTCVDPSTGKSEGLGPLKGGMVFKISLGMARRLLAGSKGGVTILEALGEKVGFEITVGRNGMLHVDGGNVKTTLAVGRAVQEVDEQALGAKGQKKLAERVLKSL</sequence>
<organism evidence="7 8">
    <name type="scientific">Trematosphaeria pertusa</name>
    <dbReference type="NCBI Taxonomy" id="390896"/>
    <lineage>
        <taxon>Eukaryota</taxon>
        <taxon>Fungi</taxon>
        <taxon>Dikarya</taxon>
        <taxon>Ascomycota</taxon>
        <taxon>Pezizomycotina</taxon>
        <taxon>Dothideomycetes</taxon>
        <taxon>Pleosporomycetidae</taxon>
        <taxon>Pleosporales</taxon>
        <taxon>Massarineae</taxon>
        <taxon>Trematosphaeriaceae</taxon>
        <taxon>Trematosphaeria</taxon>
    </lineage>
</organism>
<dbReference type="InterPro" id="IPR012340">
    <property type="entry name" value="NA-bd_OB-fold"/>
</dbReference>
<evidence type="ECO:0000259" key="5">
    <source>
        <dbReference type="Pfam" id="PF15985"/>
    </source>
</evidence>
<dbReference type="GO" id="GO:0000177">
    <property type="term" value="C:cytoplasmic exosome (RNase complex)"/>
    <property type="evidence" value="ECO:0007669"/>
    <property type="project" value="TreeGrafter"/>
</dbReference>
<dbReference type="FunFam" id="2.40.50.140:FF:000127">
    <property type="entry name" value="Exosome complex component RRP40"/>
    <property type="match status" value="1"/>
</dbReference>
<dbReference type="CDD" id="cd22526">
    <property type="entry name" value="KH-I_Rrp40"/>
    <property type="match status" value="1"/>
</dbReference>
<dbReference type="RefSeq" id="XP_033676715.1">
    <property type="nucleotide sequence ID" value="XM_033824366.1"/>
</dbReference>
<keyword evidence="2" id="KW-0963">Cytoplasm</keyword>
<dbReference type="InterPro" id="IPR036612">
    <property type="entry name" value="KH_dom_type_1_sf"/>
</dbReference>
<evidence type="ECO:0000259" key="6">
    <source>
        <dbReference type="Pfam" id="PF18311"/>
    </source>
</evidence>
<gene>
    <name evidence="7" type="ORF">BU26DRAFT_439904</name>
</gene>
<dbReference type="GO" id="GO:0071035">
    <property type="term" value="P:nuclear polyadenylation-dependent rRNA catabolic process"/>
    <property type="evidence" value="ECO:0007669"/>
    <property type="project" value="TreeGrafter"/>
</dbReference>
<dbReference type="Gene3D" id="2.40.50.140">
    <property type="entry name" value="Nucleic acid-binding proteins"/>
    <property type="match status" value="1"/>
</dbReference>
<dbReference type="GeneID" id="54577696"/>
<dbReference type="InterPro" id="IPR026699">
    <property type="entry name" value="Exosome_RNA_bind1/RRP40/RRP4"/>
</dbReference>
<dbReference type="FunFam" id="2.40.50.100:FF:000073">
    <property type="entry name" value="Putative Exosome complex component RRP40"/>
    <property type="match status" value="1"/>
</dbReference>
<evidence type="ECO:0000256" key="4">
    <source>
        <dbReference type="ARBA" id="ARBA00022884"/>
    </source>
</evidence>
<dbReference type="InterPro" id="IPR041054">
    <property type="entry name" value="Rrp40_N_euk"/>
</dbReference>
<evidence type="ECO:0000256" key="1">
    <source>
        <dbReference type="ARBA" id="ARBA00004123"/>
    </source>
</evidence>